<dbReference type="EMBL" id="KU686209">
    <property type="protein sequence ID" value="AOV61332.1"/>
    <property type="molecule type" value="Genomic_DNA"/>
</dbReference>
<dbReference type="GeneID" id="30306142"/>
<evidence type="ECO:0000313" key="2">
    <source>
        <dbReference type="EMBL" id="AOV61118.1"/>
    </source>
</evidence>
<evidence type="ECO:0000313" key="6">
    <source>
        <dbReference type="Proteomes" id="UP000241975"/>
    </source>
</evidence>
<evidence type="ECO:0000313" key="5">
    <source>
        <dbReference type="Proteomes" id="UP000241089"/>
    </source>
</evidence>
<dbReference type="Proteomes" id="UP000241975">
    <property type="component" value="Segment"/>
</dbReference>
<gene>
    <name evidence="1" type="ORF">C350210_072</name>
    <name evidence="2" type="ORF">N440310_072</name>
    <name evidence="3" type="ORF">T191209_072</name>
</gene>
<dbReference type="EMBL" id="KU686208">
    <property type="protein sequence ID" value="AOV61118.1"/>
    <property type="molecule type" value="Genomic_DNA"/>
</dbReference>
<dbReference type="RefSeq" id="YP_009320984.1">
    <property type="nucleotide sequence ID" value="NC_031903.1"/>
</dbReference>
<dbReference type="Proteomes" id="UP000241089">
    <property type="component" value="Segment"/>
</dbReference>
<organism evidence="2 5">
    <name type="scientific">Synechococcus phage S-CAM22</name>
    <dbReference type="NCBI Taxonomy" id="1883365"/>
    <lineage>
        <taxon>Viruses</taxon>
        <taxon>Duplodnaviria</taxon>
        <taxon>Heunggongvirae</taxon>
        <taxon>Uroviricota</taxon>
        <taxon>Caudoviricetes</taxon>
        <taxon>Pantevenvirales</taxon>
        <taxon>Kyanoviridae</taxon>
        <taxon>Alisovirus</taxon>
        <taxon>Alisovirus socal22</taxon>
    </lineage>
</organism>
<dbReference type="KEGG" id="vg:30306142"/>
<proteinExistence type="predicted"/>
<evidence type="ECO:0000313" key="3">
    <source>
        <dbReference type="EMBL" id="AOV61332.1"/>
    </source>
</evidence>
<name>A0A1D8KR39_9CAUD</name>
<evidence type="ECO:0000313" key="4">
    <source>
        <dbReference type="Proteomes" id="UP000202158"/>
    </source>
</evidence>
<accession>A0A1D8KR39</accession>
<sequence length="79" mass="9170">MSEELIEAASAEQIGQVITNINECLLALGKRLQEVEKYVSELPTPAKTYYKPEGYEDYLNLKENFDEIYRRIRELENGV</sequence>
<evidence type="ECO:0000313" key="1">
    <source>
        <dbReference type="EMBL" id="AOV60904.1"/>
    </source>
</evidence>
<dbReference type="OrthoDB" id="25577at10239"/>
<keyword evidence="6" id="KW-1185">Reference proteome</keyword>
<reference evidence="4 5" key="1">
    <citation type="journal article" date="2016" name="Virology">
        <title>The genomic content and context of auxiliary metabolic genes in marine cyanomyoviruses.</title>
        <authorList>
            <person name="Crummett L.T."/>
            <person name="Puxty R.J."/>
            <person name="Weihe C."/>
            <person name="Marston M.F."/>
            <person name="Martiny J.B."/>
        </authorList>
    </citation>
    <scope>NUCLEOTIDE SEQUENCE [LARGE SCALE GENOMIC DNA]</scope>
    <source>
        <strain evidence="1">0210CC35</strain>
        <strain evidence="2">0310NB44</strain>
        <strain evidence="3">1209TA19</strain>
    </source>
</reference>
<protein>
    <submittedName>
        <fullName evidence="2">Uncharacterized protein</fullName>
    </submittedName>
</protein>
<dbReference type="Proteomes" id="UP000202158">
    <property type="component" value="Segment"/>
</dbReference>
<dbReference type="EMBL" id="KU686207">
    <property type="protein sequence ID" value="AOV60904.1"/>
    <property type="molecule type" value="Genomic_DNA"/>
</dbReference>